<dbReference type="OrthoDB" id="2017782at2759"/>
<feature type="compositionally biased region" description="Polar residues" evidence="5">
    <location>
        <begin position="95"/>
        <end position="111"/>
    </location>
</feature>
<dbReference type="SUPFAM" id="SSF48371">
    <property type="entry name" value="ARM repeat"/>
    <property type="match status" value="1"/>
</dbReference>
<feature type="compositionally biased region" description="Polar residues" evidence="5">
    <location>
        <begin position="1"/>
        <end position="10"/>
    </location>
</feature>
<dbReference type="Gene3D" id="1.25.10.10">
    <property type="entry name" value="Leucine-rich Repeat Variant"/>
    <property type="match status" value="1"/>
</dbReference>
<feature type="region of interest" description="Disordered" evidence="5">
    <location>
        <begin position="234"/>
        <end position="253"/>
    </location>
</feature>
<feature type="compositionally biased region" description="Polar residues" evidence="5">
    <location>
        <begin position="874"/>
        <end position="887"/>
    </location>
</feature>
<evidence type="ECO:0000256" key="4">
    <source>
        <dbReference type="PROSITE-ProRule" id="PRU00317"/>
    </source>
</evidence>
<keyword evidence="1" id="KW-0677">Repeat</keyword>
<sequence>MPSGPTTSSSLRDRENIIPESPQSNGFPEPTPLTTTEFQSPVFRRARAGTVPSRFSPGGITTTPPAVSGIPSTSRPSPAPSPFKANPPAVDMNELQPSVTETKSRLRSGSLNIPPRTNYVNPFGPSIFASSWSQTRERSHTNTGLPQIPSSPAQSSFSKEDEGSHMAPRTLDYLGLVDTPQTSRATLARPMGLNTLMEGQRTTTLQPFLADLSGMQRNLNRIRSYSVNAKEKYAADEEEEESSHMYSAQHSGTVTPSGANVGAMAAAQAQATAHALAVAAYANNMTPSRPRARTAGVLDSPPVNRLKSYLATPSKLDSMTSAADLRNEYFDLASGLEALKFAAMQGRPVSGDGGLASIEESQLEGPTRSLWLGNIPASTTTTSLIHIFQPFGTVESARVLTHKNCGFINYTIAEHAINARMALNGKEIFPGAGPTRIGFAKPSASGSNGAPTPNGGAYGSPSPDSNAKHGADGGVPLSKGASSTGANGIDGASNSFDLEIPKLEDLKDEMLEIVVEFGAEKDDLEKMGKMIDNAIEFNDFEPEIPAIPEPSHNRIHDAPKLRDIRKRIDNGNCSTAEIEEIALAMLPEVAELSSDYLGNTVVQKLFEFCSEEIKETMLVEIGPHLAEIGIHKNGTWAGQKIIDVAKTPAQMNKITDCLRPYTVALFLDQYGNYVLQCCLRFGTPYNDYIFETMLSRMWEISQGRFGSRAMRACLESHHANKTQQRMLAAAIALHSVQLATNANGALLLTWFLDTCTFPKRRTVLAPRLVPHLVHLCTHKVAYLTVLKVINQKNEPEARDIILKALFFSPGDKILEDILKDHQCGATLIFKVLTTPFFDEDIRAEVVQNIRNVLLKMKATPSQGYKRLMDEVGLSTRNQPNSTGNNGASKERDVNSAPSERRTSHASHHTGNINTPPTHGRNADNNVGTPPFYAVSPAMYDPAVIASAAAGQFSSAGPLDQQTLRALEQFNLNGMYAGAPPGSPAFQYQLLQQQMAAGRGAGAFFGVPGMAGFNGPQAAAAAAEQFRGQQGNSSIPPPGMGNPMIPGMGINPGFNPLVAQQLMAGGYPYAQMNGVPPMFAQQGQQQAPQQGGSHTGGGARRGGRVSATDGTAW</sequence>
<feature type="region of interest" description="Disordered" evidence="5">
    <location>
        <begin position="1"/>
        <end position="120"/>
    </location>
</feature>
<proteinExistence type="predicted"/>
<dbReference type="SUPFAM" id="SSF54928">
    <property type="entry name" value="RNA-binding domain, RBD"/>
    <property type="match status" value="1"/>
</dbReference>
<feature type="region of interest" description="Disordered" evidence="5">
    <location>
        <begin position="439"/>
        <end position="494"/>
    </location>
</feature>
<evidence type="ECO:0008006" key="10">
    <source>
        <dbReference type="Google" id="ProtNLM"/>
    </source>
</evidence>
<feature type="repeat" description="Pumilio" evidence="4">
    <location>
        <begin position="657"/>
        <end position="695"/>
    </location>
</feature>
<dbReference type="Gene3D" id="3.30.70.330">
    <property type="match status" value="1"/>
</dbReference>
<evidence type="ECO:0000313" key="9">
    <source>
        <dbReference type="Proteomes" id="UP000326924"/>
    </source>
</evidence>
<reference evidence="8 9" key="1">
    <citation type="submission" date="2019-09" db="EMBL/GenBank/DDBJ databases">
        <title>Draft genome of the ectomycorrhizal ascomycete Sphaerosporella brunnea.</title>
        <authorList>
            <consortium name="DOE Joint Genome Institute"/>
            <person name="Benucci G.M."/>
            <person name="Marozzi G."/>
            <person name="Antonielli L."/>
            <person name="Sanchez S."/>
            <person name="Marco P."/>
            <person name="Wang X."/>
            <person name="Falini L.B."/>
            <person name="Barry K."/>
            <person name="Haridas S."/>
            <person name="Lipzen A."/>
            <person name="Labutti K."/>
            <person name="Grigoriev I.V."/>
            <person name="Murat C."/>
            <person name="Martin F."/>
            <person name="Albertini E."/>
            <person name="Donnini D."/>
            <person name="Bonito G."/>
        </authorList>
    </citation>
    <scope>NUCLEOTIDE SEQUENCE [LARGE SCALE GENOMIC DNA]</scope>
    <source>
        <strain evidence="8 9">Sb_GMNB300</strain>
    </source>
</reference>
<dbReference type="PANTHER" id="PTHR47093:SF1">
    <property type="entry name" value="PROTEIN JSN1-RELATED"/>
    <property type="match status" value="1"/>
</dbReference>
<dbReference type="PROSITE" id="PS50303">
    <property type="entry name" value="PUM_HD"/>
    <property type="match status" value="1"/>
</dbReference>
<dbReference type="GO" id="GO:0000288">
    <property type="term" value="P:nuclear-transcribed mRNA catabolic process, deadenylation-dependent decay"/>
    <property type="evidence" value="ECO:0007669"/>
    <property type="project" value="TreeGrafter"/>
</dbReference>
<gene>
    <name evidence="8" type="ORF">FN846DRAFT_774008</name>
</gene>
<evidence type="ECO:0000256" key="3">
    <source>
        <dbReference type="PROSITE-ProRule" id="PRU00176"/>
    </source>
</evidence>
<dbReference type="InterPro" id="IPR052645">
    <property type="entry name" value="Pumilio_domain_protein"/>
</dbReference>
<dbReference type="PROSITE" id="PS50302">
    <property type="entry name" value="PUM"/>
    <property type="match status" value="2"/>
</dbReference>
<comment type="caution">
    <text evidence="8">The sequence shown here is derived from an EMBL/GenBank/DDBJ whole genome shotgun (WGS) entry which is preliminary data.</text>
</comment>
<dbReference type="FunFam" id="1.25.10.10:FF:000167">
    <property type="entry name" value="RNA binding protein Jsn1"/>
    <property type="match status" value="1"/>
</dbReference>
<dbReference type="PROSITE" id="PS50102">
    <property type="entry name" value="RRM"/>
    <property type="match status" value="1"/>
</dbReference>
<feature type="domain" description="PUM-HD" evidence="7">
    <location>
        <begin position="519"/>
        <end position="875"/>
    </location>
</feature>
<name>A0A5J5F5E6_9PEZI</name>
<dbReference type="InterPro" id="IPR016024">
    <property type="entry name" value="ARM-type_fold"/>
</dbReference>
<dbReference type="InterPro" id="IPR000504">
    <property type="entry name" value="RRM_dom"/>
</dbReference>
<feature type="compositionally biased region" description="Basic and acidic residues" evidence="5">
    <location>
        <begin position="888"/>
        <end position="902"/>
    </location>
</feature>
<dbReference type="InterPro" id="IPR033133">
    <property type="entry name" value="PUM-HD"/>
</dbReference>
<keyword evidence="9" id="KW-1185">Reference proteome</keyword>
<feature type="domain" description="RRM" evidence="6">
    <location>
        <begin position="368"/>
        <end position="442"/>
    </location>
</feature>
<dbReference type="Pfam" id="PF00076">
    <property type="entry name" value="RRM_1"/>
    <property type="match status" value="1"/>
</dbReference>
<dbReference type="InParanoid" id="A0A5J5F5E6"/>
<dbReference type="GO" id="GO:0003723">
    <property type="term" value="F:RNA binding"/>
    <property type="evidence" value="ECO:0007669"/>
    <property type="project" value="UniProtKB-UniRule"/>
</dbReference>
<comment type="function">
    <text evidence="2">RNA-binding nucleolar protein required for pre-rRNA processing. Involved in production of 18S rRNA and assembly of small ribosomal subunit.</text>
</comment>
<keyword evidence="3" id="KW-0694">RNA-binding</keyword>
<accession>A0A5J5F5E6</accession>
<dbReference type="InterPro" id="IPR011989">
    <property type="entry name" value="ARM-like"/>
</dbReference>
<dbReference type="AlphaFoldDB" id="A0A5J5F5E6"/>
<dbReference type="InterPro" id="IPR035979">
    <property type="entry name" value="RBD_domain_sf"/>
</dbReference>
<feature type="region of interest" description="Disordered" evidence="5">
    <location>
        <begin position="132"/>
        <end position="165"/>
    </location>
</feature>
<feature type="compositionally biased region" description="Polar residues" evidence="5">
    <location>
        <begin position="244"/>
        <end position="253"/>
    </location>
</feature>
<feature type="compositionally biased region" description="Polar residues" evidence="5">
    <location>
        <begin position="908"/>
        <end position="927"/>
    </location>
</feature>
<evidence type="ECO:0000259" key="6">
    <source>
        <dbReference type="PROSITE" id="PS50102"/>
    </source>
</evidence>
<feature type="repeat" description="Pumilio" evidence="4">
    <location>
        <begin position="584"/>
        <end position="620"/>
    </location>
</feature>
<dbReference type="InterPro" id="IPR012677">
    <property type="entry name" value="Nucleotide-bd_a/b_plait_sf"/>
</dbReference>
<protein>
    <recommendedName>
        <fullName evidence="10">Armadillo-type protein</fullName>
    </recommendedName>
</protein>
<evidence type="ECO:0000259" key="7">
    <source>
        <dbReference type="PROSITE" id="PS50303"/>
    </source>
</evidence>
<feature type="compositionally biased region" description="Polar residues" evidence="5">
    <location>
        <begin position="141"/>
        <end position="157"/>
    </location>
</feature>
<evidence type="ECO:0000313" key="8">
    <source>
        <dbReference type="EMBL" id="KAA8911456.1"/>
    </source>
</evidence>
<dbReference type="Proteomes" id="UP000326924">
    <property type="component" value="Unassembled WGS sequence"/>
</dbReference>
<organism evidence="8 9">
    <name type="scientific">Sphaerosporella brunnea</name>
    <dbReference type="NCBI Taxonomy" id="1250544"/>
    <lineage>
        <taxon>Eukaryota</taxon>
        <taxon>Fungi</taxon>
        <taxon>Dikarya</taxon>
        <taxon>Ascomycota</taxon>
        <taxon>Pezizomycotina</taxon>
        <taxon>Pezizomycetes</taxon>
        <taxon>Pezizales</taxon>
        <taxon>Pyronemataceae</taxon>
        <taxon>Sphaerosporella</taxon>
    </lineage>
</organism>
<feature type="region of interest" description="Disordered" evidence="5">
    <location>
        <begin position="874"/>
        <end position="927"/>
    </location>
</feature>
<evidence type="ECO:0000256" key="1">
    <source>
        <dbReference type="ARBA" id="ARBA00022737"/>
    </source>
</evidence>
<dbReference type="SMART" id="SM00360">
    <property type="entry name" value="RRM"/>
    <property type="match status" value="1"/>
</dbReference>
<dbReference type="InterPro" id="IPR001313">
    <property type="entry name" value="Pumilio_RNA-bd_rpt"/>
</dbReference>
<dbReference type="PANTHER" id="PTHR47093">
    <property type="entry name" value="PROTEIN JSN1-RELATED"/>
    <property type="match status" value="1"/>
</dbReference>
<feature type="compositionally biased region" description="Low complexity" evidence="5">
    <location>
        <begin position="1080"/>
        <end position="1091"/>
    </location>
</feature>
<evidence type="ECO:0000256" key="2">
    <source>
        <dbReference type="ARBA" id="ARBA00024893"/>
    </source>
</evidence>
<dbReference type="EMBL" id="VXIS01000035">
    <property type="protein sequence ID" value="KAA8911456.1"/>
    <property type="molecule type" value="Genomic_DNA"/>
</dbReference>
<dbReference type="SMART" id="SM00025">
    <property type="entry name" value="Pumilio"/>
    <property type="match status" value="6"/>
</dbReference>
<feature type="region of interest" description="Disordered" evidence="5">
    <location>
        <begin position="1080"/>
        <end position="1112"/>
    </location>
</feature>
<dbReference type="FunCoup" id="A0A5J5F5E6">
    <property type="interactions" value="53"/>
</dbReference>
<feature type="compositionally biased region" description="Polar residues" evidence="5">
    <location>
        <begin position="480"/>
        <end position="494"/>
    </location>
</feature>
<evidence type="ECO:0000256" key="5">
    <source>
        <dbReference type="SAM" id="MobiDB-lite"/>
    </source>
</evidence>
<dbReference type="Pfam" id="PF00806">
    <property type="entry name" value="PUF"/>
    <property type="match status" value="2"/>
</dbReference>